<dbReference type="EMBL" id="PNBX01000042">
    <property type="protein sequence ID" value="TMO68263.1"/>
    <property type="molecule type" value="Genomic_DNA"/>
</dbReference>
<dbReference type="InterPro" id="IPR043129">
    <property type="entry name" value="ATPase_NBD"/>
</dbReference>
<keyword evidence="4" id="KW-0963">Cytoplasm</keyword>
<dbReference type="InterPro" id="IPR000905">
    <property type="entry name" value="Gcp-like_dom"/>
</dbReference>
<evidence type="ECO:0000313" key="9">
    <source>
        <dbReference type="EMBL" id="TMO72526.1"/>
    </source>
</evidence>
<dbReference type="Gene3D" id="3.30.420.40">
    <property type="match status" value="2"/>
</dbReference>
<evidence type="ECO:0000313" key="11">
    <source>
        <dbReference type="Proteomes" id="UP000307217"/>
    </source>
</evidence>
<dbReference type="RefSeq" id="WP_138591838.1">
    <property type="nucleotide sequence ID" value="NZ_PNBW01000078.1"/>
</dbReference>
<dbReference type="GO" id="GO:0002949">
    <property type="term" value="P:tRNA threonylcarbamoyladenosine modification"/>
    <property type="evidence" value="ECO:0007669"/>
    <property type="project" value="InterPro"/>
</dbReference>
<dbReference type="AlphaFoldDB" id="A0A5S3V8T0"/>
<dbReference type="Proteomes" id="UP000307217">
    <property type="component" value="Unassembled WGS sequence"/>
</dbReference>
<keyword evidence="8" id="KW-0808">Transferase</keyword>
<accession>A0A5S3V8T0</accession>
<dbReference type="PANTHER" id="PTHR11735">
    <property type="entry name" value="TRNA N6-ADENOSINE THREONYLCARBAMOYLTRANSFERASE"/>
    <property type="match status" value="1"/>
</dbReference>
<evidence type="ECO:0000256" key="1">
    <source>
        <dbReference type="ARBA" id="ARBA00004496"/>
    </source>
</evidence>
<evidence type="ECO:0000256" key="2">
    <source>
        <dbReference type="ARBA" id="ARBA00010493"/>
    </source>
</evidence>
<dbReference type="EMBL" id="PNBW01000078">
    <property type="protein sequence ID" value="TMO72526.1"/>
    <property type="molecule type" value="Genomic_DNA"/>
</dbReference>
<evidence type="ECO:0000313" key="8">
    <source>
        <dbReference type="EMBL" id="TMO68263.1"/>
    </source>
</evidence>
<keyword evidence="5" id="KW-0819">tRNA processing</keyword>
<evidence type="ECO:0000259" key="7">
    <source>
        <dbReference type="Pfam" id="PF00814"/>
    </source>
</evidence>
<dbReference type="Pfam" id="PF00814">
    <property type="entry name" value="TsaD"/>
    <property type="match status" value="1"/>
</dbReference>
<name>A0A5S3V8T0_9GAMM</name>
<dbReference type="NCBIfam" id="TIGR03725">
    <property type="entry name" value="T6A_YeaZ"/>
    <property type="match status" value="1"/>
</dbReference>
<comment type="similarity">
    <text evidence="2">Belongs to the KAE1 / TsaD family. TsaB subfamily.</text>
</comment>
<evidence type="ECO:0000256" key="3">
    <source>
        <dbReference type="ARBA" id="ARBA00019012"/>
    </source>
</evidence>
<dbReference type="FunFam" id="3.30.420.40:FF:000097">
    <property type="entry name" value="tRNA threonylcarbamoyladenosine biosynthesis protein TsaB"/>
    <property type="match status" value="1"/>
</dbReference>
<dbReference type="GO" id="GO:0005829">
    <property type="term" value="C:cytosol"/>
    <property type="evidence" value="ECO:0007669"/>
    <property type="project" value="TreeGrafter"/>
</dbReference>
<dbReference type="Proteomes" id="UP000307164">
    <property type="component" value="Unassembled WGS sequence"/>
</dbReference>
<feature type="domain" description="Gcp-like" evidence="7">
    <location>
        <begin position="31"/>
        <end position="154"/>
    </location>
</feature>
<evidence type="ECO:0000256" key="6">
    <source>
        <dbReference type="ARBA" id="ARBA00032446"/>
    </source>
</evidence>
<evidence type="ECO:0000313" key="10">
    <source>
        <dbReference type="Proteomes" id="UP000307164"/>
    </source>
</evidence>
<dbReference type="SUPFAM" id="SSF53067">
    <property type="entry name" value="Actin-like ATPase domain"/>
    <property type="match status" value="2"/>
</dbReference>
<reference evidence="10 11" key="1">
    <citation type="submission" date="2018-01" db="EMBL/GenBank/DDBJ databases">
        <authorList>
            <person name="Paulsen S."/>
            <person name="Gram L.K."/>
        </authorList>
    </citation>
    <scope>NUCLEOTIDE SEQUENCE [LARGE SCALE GENOMIC DNA]</scope>
    <source>
        <strain evidence="8 11">S3790</strain>
        <strain evidence="9 10">S3895</strain>
    </source>
</reference>
<dbReference type="OrthoDB" id="9809995at2"/>
<comment type="subcellular location">
    <subcellularLocation>
        <location evidence="1">Cytoplasm</location>
    </subcellularLocation>
</comment>
<organism evidence="8 11">
    <name type="scientific">Pseudoalteromonas aurantia</name>
    <dbReference type="NCBI Taxonomy" id="43654"/>
    <lineage>
        <taxon>Bacteria</taxon>
        <taxon>Pseudomonadati</taxon>
        <taxon>Pseudomonadota</taxon>
        <taxon>Gammaproteobacteria</taxon>
        <taxon>Alteromonadales</taxon>
        <taxon>Pseudoalteromonadaceae</taxon>
        <taxon>Pseudoalteromonas</taxon>
    </lineage>
</organism>
<comment type="caution">
    <text evidence="8">The sequence shown here is derived from an EMBL/GenBank/DDBJ whole genome shotgun (WGS) entry which is preliminary data.</text>
</comment>
<dbReference type="CDD" id="cd24032">
    <property type="entry name" value="ASKHA_NBD_TsaB"/>
    <property type="match status" value="1"/>
</dbReference>
<dbReference type="InterPro" id="IPR022496">
    <property type="entry name" value="T6A_TsaB"/>
</dbReference>
<reference evidence="8" key="3">
    <citation type="submission" date="2019-09" db="EMBL/GenBank/DDBJ databases">
        <title>Co-occurence of chitin degradation, pigmentation and bioactivity in marine Pseudoalteromonas.</title>
        <authorList>
            <person name="Sonnenschein E.C."/>
            <person name="Bech P.K."/>
        </authorList>
    </citation>
    <scope>NUCLEOTIDE SEQUENCE</scope>
    <source>
        <strain evidence="8">S3790</strain>
        <strain evidence="9">S3895</strain>
    </source>
</reference>
<dbReference type="PANTHER" id="PTHR11735:SF11">
    <property type="entry name" value="TRNA THREONYLCARBAMOYLADENOSINE BIOSYNTHESIS PROTEIN TSAB"/>
    <property type="match status" value="1"/>
</dbReference>
<reference evidence="10 11" key="2">
    <citation type="submission" date="2019-06" db="EMBL/GenBank/DDBJ databases">
        <title>Co-occurence of chitin degradation, pigmentation and bioactivity in marine Pseudoalteromonas.</title>
        <authorList>
            <person name="Sonnenschein E.C."/>
            <person name="Bech P.K."/>
        </authorList>
    </citation>
    <scope>NUCLEOTIDE SEQUENCE [LARGE SCALE GENOMIC DNA]</scope>
    <source>
        <strain evidence="11">S3790</strain>
        <strain evidence="10">S3895</strain>
    </source>
</reference>
<keyword evidence="10" id="KW-1185">Reference proteome</keyword>
<gene>
    <name evidence="8" type="primary">tsaB</name>
    <name evidence="8" type="ORF">CWC19_10505</name>
    <name evidence="9" type="ORF">CWC20_14880</name>
</gene>
<evidence type="ECO:0000256" key="4">
    <source>
        <dbReference type="ARBA" id="ARBA00022490"/>
    </source>
</evidence>
<sequence>MTYNLLAIDASTEALSIALNYNGKTFRFFEECPQQHSQKILPQIEAMLNDANCKLQDLDGIAFGKGPGSFTGVRIGVAIAQGLAYSQGLKLVGVSTLQTMAQQAIDEHGVTGVLAGIDARMGEVYVGAYVAGDDGLAENTHEEMVCAPESLANTNVDSAVGTAWVTYPKAASDNNLNVLEGAMLPDAFYMLKIAERAFSNGETVDACDAQPNYVRDTVTWKKLPGKE</sequence>
<protein>
    <recommendedName>
        <fullName evidence="3">tRNA threonylcarbamoyladenosine biosynthesis protein TsaB</fullName>
    </recommendedName>
    <alternativeName>
        <fullName evidence="6">t(6)A37 threonylcarbamoyladenosine biosynthesis protein TsaB</fullName>
    </alternativeName>
</protein>
<dbReference type="GO" id="GO:0016740">
    <property type="term" value="F:transferase activity"/>
    <property type="evidence" value="ECO:0007669"/>
    <property type="project" value="UniProtKB-KW"/>
</dbReference>
<evidence type="ECO:0000256" key="5">
    <source>
        <dbReference type="ARBA" id="ARBA00022694"/>
    </source>
</evidence>
<proteinExistence type="inferred from homology"/>